<dbReference type="EMBL" id="BTCM01000001">
    <property type="protein sequence ID" value="GMK53527.1"/>
    <property type="molecule type" value="Genomic_DNA"/>
</dbReference>
<proteinExistence type="predicted"/>
<evidence type="ECO:0000256" key="1">
    <source>
        <dbReference type="SAM" id="MobiDB-lite"/>
    </source>
</evidence>
<feature type="domain" description="GCN5-related N-acetyltransferase Rv2170-like" evidence="2">
    <location>
        <begin position="238"/>
        <end position="315"/>
    </location>
</feature>
<dbReference type="InterPro" id="IPR016181">
    <property type="entry name" value="Acyl_CoA_acyltransferase"/>
</dbReference>
<feature type="region of interest" description="Disordered" evidence="1">
    <location>
        <begin position="80"/>
        <end position="111"/>
    </location>
</feature>
<dbReference type="CDD" id="cd04301">
    <property type="entry name" value="NAT_SF"/>
    <property type="match status" value="1"/>
</dbReference>
<sequence length="319" mass="33902">MKVYAHDPTSLLPLLESRLPASIAVVGAIRNNPEAEVFATFSPPASSPNLSSPEEWMVVAVVPSARQLRLFHSLEASLNWPTNESTGKSTDESTSEPTDHERTGNEPTPTPAAIKQAQATVAAVVLAVLPQRAGYKLGAVHVTWAESLRAVVGGPAHTPCTTFLSPPAPLAPLAPLAPPPPASAPDLDLDLDLDGLVLDHGRPGDEDLIHEMSGYRTRAWYAAHLAQASVARARGGPVAWVLTVADGSVGALYTLPSFRRRGLAKAVLAHRLARMGADPQAVPGFQGFCHVEVGNNASEAMWTGLGWTRGHRVVWIYDE</sequence>
<evidence type="ECO:0000313" key="4">
    <source>
        <dbReference type="Proteomes" id="UP001222932"/>
    </source>
</evidence>
<evidence type="ECO:0000259" key="2">
    <source>
        <dbReference type="Pfam" id="PF08445"/>
    </source>
</evidence>
<dbReference type="InterPro" id="IPR053225">
    <property type="entry name" value="Acyl-CoA_N-acyltransferase"/>
</dbReference>
<reference evidence="3" key="1">
    <citation type="journal article" date="2023" name="BMC Genomics">
        <title>Chromosome-level genome assemblies of Cutaneotrichosporon spp. (Trichosporonales, Basidiomycota) reveal imbalanced evolution between nucleotide sequences and chromosome synteny.</title>
        <authorList>
            <person name="Kobayashi Y."/>
            <person name="Kayamori A."/>
            <person name="Aoki K."/>
            <person name="Shiwa Y."/>
            <person name="Matsutani M."/>
            <person name="Fujita N."/>
            <person name="Sugita T."/>
            <person name="Iwasaki W."/>
            <person name="Tanaka N."/>
            <person name="Takashima M."/>
        </authorList>
    </citation>
    <scope>NUCLEOTIDE SEQUENCE</scope>
    <source>
        <strain evidence="3">HIS016</strain>
    </source>
</reference>
<name>A0AAD3Y977_9TREE</name>
<dbReference type="AlphaFoldDB" id="A0AAD3Y977"/>
<dbReference type="SUPFAM" id="SSF55729">
    <property type="entry name" value="Acyl-CoA N-acyltransferases (Nat)"/>
    <property type="match status" value="1"/>
</dbReference>
<evidence type="ECO:0000313" key="3">
    <source>
        <dbReference type="EMBL" id="GMK53527.1"/>
    </source>
</evidence>
<protein>
    <recommendedName>
        <fullName evidence="2">GCN5-related N-acetyltransferase Rv2170-like domain-containing protein</fullName>
    </recommendedName>
</protein>
<dbReference type="Proteomes" id="UP001222932">
    <property type="component" value="Unassembled WGS sequence"/>
</dbReference>
<dbReference type="PANTHER" id="PTHR20958:SF6">
    <property type="entry name" value="GLYCINE N-ACYLTRANSFERASE-LIKE PROTEIN"/>
    <property type="match status" value="1"/>
</dbReference>
<dbReference type="PANTHER" id="PTHR20958">
    <property type="entry name" value="GLYCINE N-ACYLTRANSFERASE-LIKE PROTEIN"/>
    <property type="match status" value="1"/>
</dbReference>
<keyword evidence="4" id="KW-1185">Reference proteome</keyword>
<gene>
    <name evidence="3" type="ORF">CspeluHIS016_0101130</name>
</gene>
<dbReference type="Gene3D" id="3.40.630.30">
    <property type="match status" value="1"/>
</dbReference>
<organism evidence="3 4">
    <name type="scientific">Cutaneotrichosporon spelunceum</name>
    <dbReference type="NCBI Taxonomy" id="1672016"/>
    <lineage>
        <taxon>Eukaryota</taxon>
        <taxon>Fungi</taxon>
        <taxon>Dikarya</taxon>
        <taxon>Basidiomycota</taxon>
        <taxon>Agaricomycotina</taxon>
        <taxon>Tremellomycetes</taxon>
        <taxon>Trichosporonales</taxon>
        <taxon>Trichosporonaceae</taxon>
        <taxon>Cutaneotrichosporon</taxon>
    </lineage>
</organism>
<comment type="caution">
    <text evidence="3">The sequence shown here is derived from an EMBL/GenBank/DDBJ whole genome shotgun (WGS) entry which is preliminary data.</text>
</comment>
<reference evidence="3" key="2">
    <citation type="submission" date="2023-06" db="EMBL/GenBank/DDBJ databases">
        <authorList>
            <person name="Kobayashi Y."/>
            <person name="Kayamori A."/>
            <person name="Aoki K."/>
            <person name="Shiwa Y."/>
            <person name="Fujita N."/>
            <person name="Sugita T."/>
            <person name="Iwasaki W."/>
            <person name="Tanaka N."/>
            <person name="Takashima M."/>
        </authorList>
    </citation>
    <scope>NUCLEOTIDE SEQUENCE</scope>
    <source>
        <strain evidence="3">HIS016</strain>
    </source>
</reference>
<dbReference type="Pfam" id="PF08445">
    <property type="entry name" value="FR47"/>
    <property type="match status" value="1"/>
</dbReference>
<accession>A0AAD3Y977</accession>
<dbReference type="GO" id="GO:0016747">
    <property type="term" value="F:acyltransferase activity, transferring groups other than amino-acyl groups"/>
    <property type="evidence" value="ECO:0007669"/>
    <property type="project" value="InterPro"/>
</dbReference>
<dbReference type="InterPro" id="IPR013653">
    <property type="entry name" value="GCN5-like_dom"/>
</dbReference>